<dbReference type="Proteomes" id="UP001174888">
    <property type="component" value="Unassembled WGS sequence"/>
</dbReference>
<dbReference type="PROSITE" id="PS51273">
    <property type="entry name" value="GATASE_TYPE_1"/>
    <property type="match status" value="1"/>
</dbReference>
<dbReference type="Proteomes" id="UP000244552">
    <property type="component" value="Unassembled WGS sequence"/>
</dbReference>
<keyword evidence="5" id="KW-0315">Glutamine amidotransferase</keyword>
<dbReference type="GO" id="GO:0003922">
    <property type="term" value="F:GMP synthase (glutamine-hydrolyzing) activity"/>
    <property type="evidence" value="ECO:0007669"/>
    <property type="project" value="UniProtKB-EC"/>
</dbReference>
<reference evidence="11 20" key="7">
    <citation type="submission" date="2022-12" db="EMBL/GenBank/DDBJ databases">
        <title>Assessment of beneficial effects and identification of host adaptation-associated genes of Ligilactobacillus salivarius isolated from Meles meles.</title>
        <authorList>
            <person name="Wang Y."/>
        </authorList>
    </citation>
    <scope>NUCLEOTIDE SEQUENCE [LARGE SCALE GENOMIC DNA]</scope>
    <source>
        <strain evidence="11 20">S35</strain>
    </source>
</reference>
<dbReference type="GO" id="GO:0005829">
    <property type="term" value="C:cytosol"/>
    <property type="evidence" value="ECO:0007669"/>
    <property type="project" value="TreeGrafter"/>
</dbReference>
<dbReference type="GO" id="GO:0016740">
    <property type="term" value="F:transferase activity"/>
    <property type="evidence" value="ECO:0007669"/>
    <property type="project" value="UniProtKB-KW"/>
</dbReference>
<keyword evidence="6" id="KW-0808">Transferase</keyword>
<dbReference type="AlphaFoldDB" id="A0A089QB66"/>
<evidence type="ECO:0000313" key="10">
    <source>
        <dbReference type="EMBL" id="PTR95890.1"/>
    </source>
</evidence>
<dbReference type="Proteomes" id="UP000195378">
    <property type="component" value="Chromosome"/>
</dbReference>
<reference evidence="10 15" key="4">
    <citation type="journal article" date="2018" name="Genome Announc.">
        <title>Fifty-Six Draft Genome Sequences of 10 Lactobacillus Species from 22 Commercial Dietary Supplements.</title>
        <authorList>
            <person name="Gangiredla J."/>
            <person name="Barnaba T.J."/>
            <person name="Mammel M.K."/>
            <person name="Lacher D.W."/>
            <person name="Elkins C.A."/>
            <person name="Lampel K.A."/>
            <person name="Whitehouse C.A."/>
            <person name="Tartera C."/>
        </authorList>
    </citation>
    <scope>NUCLEOTIDE SEQUENCE [LARGE SCALE GENOMIC DNA]</scope>
    <source>
        <strain evidence="10 15">DS11_12</strain>
    </source>
</reference>
<dbReference type="EMBL" id="CP017107">
    <property type="protein sequence ID" value="AOO72993.1"/>
    <property type="molecule type" value="Genomic_DNA"/>
</dbReference>
<evidence type="ECO:0000313" key="8">
    <source>
        <dbReference type="EMBL" id="MYY72863.1"/>
    </source>
</evidence>
<dbReference type="InterPro" id="IPR029062">
    <property type="entry name" value="Class_I_gatase-like"/>
</dbReference>
<dbReference type="Pfam" id="PF00117">
    <property type="entry name" value="GATase"/>
    <property type="match status" value="1"/>
</dbReference>
<name>A0A089QB66_9LACO</name>
<protein>
    <submittedName>
        <fullName evidence="2">GMP synthase</fullName>
        <ecNumber evidence="2">6.3.5.2</ecNumber>
    </submittedName>
    <submittedName>
        <fullName evidence="5">Type 1 glutamine amidotransferase</fullName>
        <ecNumber evidence="5">3.4.-.-</ecNumber>
    </submittedName>
</protein>
<dbReference type="SUPFAM" id="SSF52317">
    <property type="entry name" value="Class I glutamine amidotransferase-like"/>
    <property type="match status" value="1"/>
</dbReference>
<dbReference type="EMBL" id="CP007646">
    <property type="protein sequence ID" value="AIR09965.1"/>
    <property type="molecule type" value="Genomic_DNA"/>
</dbReference>
<dbReference type="PANTHER" id="PTHR42695">
    <property type="entry name" value="GLUTAMINE AMIDOTRANSFERASE YLR126C-RELATED"/>
    <property type="match status" value="1"/>
</dbReference>
<dbReference type="EMBL" id="JAUIQT010000001">
    <property type="protein sequence ID" value="MDN4834089.1"/>
    <property type="molecule type" value="Genomic_DNA"/>
</dbReference>
<evidence type="ECO:0000313" key="9">
    <source>
        <dbReference type="EMBL" id="MYZ66575.1"/>
    </source>
</evidence>
<accession>A0A089QB66</accession>
<evidence type="ECO:0000313" key="18">
    <source>
        <dbReference type="Proteomes" id="UP000470980"/>
    </source>
</evidence>
<feature type="domain" description="Glutamine amidotransferase" evidence="1">
    <location>
        <begin position="23"/>
        <end position="172"/>
    </location>
</feature>
<organism evidence="2 12">
    <name type="scientific">Ligilactobacillus salivarius</name>
    <dbReference type="NCBI Taxonomy" id="1624"/>
    <lineage>
        <taxon>Bacteria</taxon>
        <taxon>Bacillati</taxon>
        <taxon>Bacillota</taxon>
        <taxon>Bacilli</taxon>
        <taxon>Lactobacillales</taxon>
        <taxon>Lactobacillaceae</taxon>
        <taxon>Ligilactobacillus</taxon>
    </lineage>
</organism>
<dbReference type="EMBL" id="QAGV01000005">
    <property type="protein sequence ID" value="PTR95890.1"/>
    <property type="molecule type" value="Genomic_DNA"/>
</dbReference>
<dbReference type="KEGG" id="lsj:LSJ_0203"/>
<evidence type="ECO:0000313" key="16">
    <source>
        <dbReference type="Proteomes" id="UP000437575"/>
    </source>
</evidence>
<sequence>MKMNVLQHSIHEGIGLIGEWAENNGYEVNVYQAANNNVKLPEVIDTDMLVVLGGPMSVNDDEEWIVKERELIRGMLMAHKSYLGICFGAQQLSKTLGGDVSSCPKEVGWGEVKRLSNIIPGVPEKLDVLHWHGEQFRLPTEATPLFSSPLVENQGFIINENAIGLQFHLEMNEAGVREVVENDSKFIKGNKLKQSAADILKHKIPEMNKQALFAMLDYIKD</sequence>
<reference evidence="16 17" key="5">
    <citation type="submission" date="2019-11" db="EMBL/GenBank/DDBJ databases">
        <title>Draft Genome Sequence of Plant Growth-Promoting Rhizosphere-Associated Bacteria.</title>
        <authorList>
            <person name="Vasilyev I.Y."/>
            <person name="Radchenko V."/>
            <person name="Ilnitskaya E.V."/>
        </authorList>
    </citation>
    <scope>NUCLEOTIDE SEQUENCE [LARGE SCALE GENOMIC DNA]</scope>
    <source>
        <strain evidence="7 17">VRA_01-1sq_f</strain>
        <strain evidence="6 16">VRA_1sq_f</strain>
    </source>
</reference>
<dbReference type="Proteomes" id="UP000437575">
    <property type="component" value="Unassembled WGS sequence"/>
</dbReference>
<dbReference type="GeneID" id="89464902"/>
<reference evidence="3 13" key="2">
    <citation type="submission" date="2016-09" db="EMBL/GenBank/DDBJ databases">
        <title>Complete Genome Sequence of Lactobacillus salivarius Jin.</title>
        <authorList>
            <person name="Jin N."/>
            <person name="Li C."/>
            <person name="Wang M."/>
            <person name="Ren D."/>
            <person name="Di Y."/>
            <person name="Pan R."/>
            <person name="Du S."/>
            <person name="Lu H."/>
            <person name="Li X."/>
            <person name="Tian M."/>
        </authorList>
    </citation>
    <scope>NUCLEOTIDE SEQUENCE [LARGE SCALE GENOMIC DNA]</scope>
    <source>
        <strain evidence="3 13">CICC 23174</strain>
    </source>
</reference>
<evidence type="ECO:0000313" key="17">
    <source>
        <dbReference type="Proteomes" id="UP000467635"/>
    </source>
</evidence>
<evidence type="ECO:0000313" key="6">
    <source>
        <dbReference type="EMBL" id="MSE05082.1"/>
    </source>
</evidence>
<evidence type="ECO:0000313" key="19">
    <source>
        <dbReference type="Proteomes" id="UP000471300"/>
    </source>
</evidence>
<dbReference type="PANTHER" id="PTHR42695:SF5">
    <property type="entry name" value="GLUTAMINE AMIDOTRANSFERASE YLR126C-RELATED"/>
    <property type="match status" value="1"/>
</dbReference>
<reference evidence="5" key="8">
    <citation type="submission" date="2023-07" db="EMBL/GenBank/DDBJ databases">
        <title>Complete genome sequence of Ligilactobacillus salivarius SRCM217594 isolated from Gallus gallus domesticus feces.</title>
        <authorList>
            <person name="Yang H.-G."/>
            <person name="Ryu M.-S."/>
            <person name="Ha G.-S."/>
            <person name="Yang H.-J."/>
            <person name="Jeong D.-Y."/>
        </authorList>
    </citation>
    <scope>NUCLEOTIDE SEQUENCE</scope>
    <source>
        <strain evidence="5">SRCM217594</strain>
    </source>
</reference>
<evidence type="ECO:0000259" key="1">
    <source>
        <dbReference type="Pfam" id="PF00117"/>
    </source>
</evidence>
<gene>
    <name evidence="2" type="primary">guaA</name>
    <name evidence="4" type="ORF">B7R82_08295</name>
    <name evidence="3" type="ORF">BHF65_01560</name>
    <name evidence="10" type="ORF">DBP89_05525</name>
    <name evidence="9" type="ORF">FYL06_06385</name>
    <name evidence="8" type="ORF">FYL10_04090</name>
    <name evidence="7" type="ORF">GKC33_03540</name>
    <name evidence="6" type="ORF">GKC34_04390</name>
    <name evidence="2" type="ORF">LSJ_0203</name>
    <name evidence="11" type="ORF">O2U02_08310</name>
    <name evidence="5" type="ORF">QYC35_07810</name>
</gene>
<evidence type="ECO:0000313" key="5">
    <source>
        <dbReference type="EMBL" id="MDN4834089.1"/>
    </source>
</evidence>
<dbReference type="EC" id="6.3.5.2" evidence="2"/>
<evidence type="ECO:0000313" key="4">
    <source>
        <dbReference type="EMBL" id="ARU19943.1"/>
    </source>
</evidence>
<dbReference type="EC" id="3.4.-.-" evidence="5"/>
<dbReference type="EMBL" id="WKKZ01000126">
    <property type="protein sequence ID" value="MSE05082.1"/>
    <property type="molecule type" value="Genomic_DNA"/>
</dbReference>
<dbReference type="CDD" id="cd01741">
    <property type="entry name" value="GATase1_1"/>
    <property type="match status" value="1"/>
</dbReference>
<dbReference type="EMBL" id="VSTR01000003">
    <property type="protein sequence ID" value="MYY72863.1"/>
    <property type="molecule type" value="Genomic_DNA"/>
</dbReference>
<dbReference type="Proteomes" id="UP000470980">
    <property type="component" value="Unassembled WGS sequence"/>
</dbReference>
<dbReference type="RefSeq" id="WP_003709201.1">
    <property type="nucleotide sequence ID" value="NZ_CAKMBQ010000010.1"/>
</dbReference>
<dbReference type="EMBL" id="WKKX01000094">
    <property type="protein sequence ID" value="MSE07817.1"/>
    <property type="molecule type" value="Genomic_DNA"/>
</dbReference>
<dbReference type="Proteomes" id="UP000467635">
    <property type="component" value="Unassembled WGS sequence"/>
</dbReference>
<keyword evidence="5" id="KW-0378">Hydrolase</keyword>
<dbReference type="InterPro" id="IPR044992">
    <property type="entry name" value="ChyE-like"/>
</dbReference>
<dbReference type="Proteomes" id="UP000029488">
    <property type="component" value="Chromosome"/>
</dbReference>
<dbReference type="Proteomes" id="UP000094723">
    <property type="component" value="Chromosome"/>
</dbReference>
<reference evidence="4 14" key="3">
    <citation type="submission" date="2017-04" db="EMBL/GenBank/DDBJ databases">
        <title>Complete genome sequence of Lactobacillus salivarius ZLS006, a probiotic strain isolated from healthy piglet.</title>
        <authorList>
            <person name="Zhang D."/>
        </authorList>
    </citation>
    <scope>NUCLEOTIDE SEQUENCE [LARGE SCALE GENOMIC DNA]</scope>
    <source>
        <strain evidence="4 14">ZLS006</strain>
    </source>
</reference>
<dbReference type="InterPro" id="IPR017926">
    <property type="entry name" value="GATASE"/>
</dbReference>
<dbReference type="GO" id="GO:0016787">
    <property type="term" value="F:hydrolase activity"/>
    <property type="evidence" value="ECO:0007669"/>
    <property type="project" value="UniProtKB-KW"/>
</dbReference>
<evidence type="ECO:0000313" key="2">
    <source>
        <dbReference type="EMBL" id="AIR09965.1"/>
    </source>
</evidence>
<dbReference type="Gene3D" id="3.40.50.880">
    <property type="match status" value="1"/>
</dbReference>
<dbReference type="Proteomes" id="UP001224533">
    <property type="component" value="Chromosome"/>
</dbReference>
<evidence type="ECO:0000313" key="12">
    <source>
        <dbReference type="Proteomes" id="UP000029488"/>
    </source>
</evidence>
<evidence type="ECO:0000313" key="11">
    <source>
        <dbReference type="EMBL" id="WHS17448.1"/>
    </source>
</evidence>
<keyword evidence="2" id="KW-0436">Ligase</keyword>
<proteinExistence type="predicted"/>
<evidence type="ECO:0000313" key="13">
    <source>
        <dbReference type="Proteomes" id="UP000094723"/>
    </source>
</evidence>
<evidence type="ECO:0000313" key="3">
    <source>
        <dbReference type="EMBL" id="AOO72993.1"/>
    </source>
</evidence>
<dbReference type="EMBL" id="CP020858">
    <property type="protein sequence ID" value="ARU19943.1"/>
    <property type="molecule type" value="Genomic_DNA"/>
</dbReference>
<reference evidence="2 12" key="1">
    <citation type="journal article" date="2014" name="BMC Genomics">
        <title>Unusual genome complexity in Lactobacillus salivarius JCM1046.</title>
        <authorList>
            <person name="Raftis E.J."/>
            <person name="Forde B.M."/>
            <person name="Claesson M.J."/>
            <person name="O'Toole P.W."/>
        </authorList>
    </citation>
    <scope>NUCLEOTIDE SEQUENCE [LARGE SCALE GENOMIC DNA]</scope>
    <source>
        <strain evidence="2 12">JCM1046</strain>
    </source>
</reference>
<dbReference type="Proteomes" id="UP000471300">
    <property type="component" value="Unassembled WGS sequence"/>
</dbReference>
<reference evidence="18 19" key="6">
    <citation type="journal article" date="2020" name="Food Funct.">
        <title>Screening of Lactobacillus salivarius strains from the feces of Chinese populations and the evaluation of their effects against intestinal inflammation in mice.</title>
        <authorList>
            <person name="Zhai Q."/>
            <person name="Shen X."/>
            <person name="Cen S."/>
            <person name="Zhang C."/>
            <person name="Tian F."/>
            <person name="Zhao J."/>
            <person name="Zhang H."/>
            <person name="Xue Y."/>
            <person name="Chen W."/>
        </authorList>
    </citation>
    <scope>NUCLEOTIDE SEQUENCE [LARGE SCALE GENOMIC DNA]</scope>
    <source>
        <strain evidence="9 19">FZJTZ28M4.scaf</strain>
        <strain evidence="8 18">FZJTZ9M6.scaf</strain>
    </source>
</reference>
<evidence type="ECO:0000313" key="7">
    <source>
        <dbReference type="EMBL" id="MSE07817.1"/>
    </source>
</evidence>
<evidence type="ECO:0000313" key="15">
    <source>
        <dbReference type="Proteomes" id="UP000244552"/>
    </source>
</evidence>
<evidence type="ECO:0000313" key="20">
    <source>
        <dbReference type="Proteomes" id="UP001224533"/>
    </source>
</evidence>
<dbReference type="EMBL" id="CP114509">
    <property type="protein sequence ID" value="WHS17448.1"/>
    <property type="molecule type" value="Genomic_DNA"/>
</dbReference>
<evidence type="ECO:0000313" key="14">
    <source>
        <dbReference type="Proteomes" id="UP000195378"/>
    </source>
</evidence>
<dbReference type="EMBL" id="VSTU01000009">
    <property type="protein sequence ID" value="MYZ66575.1"/>
    <property type="molecule type" value="Genomic_DNA"/>
</dbReference>